<dbReference type="AlphaFoldDB" id="K0RUM0"/>
<gene>
    <name evidence="1" type="ORF">THAOC_30664</name>
</gene>
<evidence type="ECO:0000313" key="1">
    <source>
        <dbReference type="EMBL" id="EJK50377.1"/>
    </source>
</evidence>
<reference evidence="1 2" key="1">
    <citation type="journal article" date="2012" name="Genome Biol.">
        <title>Genome and low-iron response of an oceanic diatom adapted to chronic iron limitation.</title>
        <authorList>
            <person name="Lommer M."/>
            <person name="Specht M."/>
            <person name="Roy A.S."/>
            <person name="Kraemer L."/>
            <person name="Andreson R."/>
            <person name="Gutowska M.A."/>
            <person name="Wolf J."/>
            <person name="Bergner S.V."/>
            <person name="Schilhabel M.B."/>
            <person name="Klostermeier U.C."/>
            <person name="Beiko R.G."/>
            <person name="Rosenstiel P."/>
            <person name="Hippler M."/>
            <person name="Laroche J."/>
        </authorList>
    </citation>
    <scope>NUCLEOTIDE SEQUENCE [LARGE SCALE GENOMIC DNA]</scope>
    <source>
        <strain evidence="1 2">CCMP1005</strain>
    </source>
</reference>
<dbReference type="Proteomes" id="UP000266841">
    <property type="component" value="Unassembled WGS sequence"/>
</dbReference>
<organism evidence="1 2">
    <name type="scientific">Thalassiosira oceanica</name>
    <name type="common">Marine diatom</name>
    <dbReference type="NCBI Taxonomy" id="159749"/>
    <lineage>
        <taxon>Eukaryota</taxon>
        <taxon>Sar</taxon>
        <taxon>Stramenopiles</taxon>
        <taxon>Ochrophyta</taxon>
        <taxon>Bacillariophyta</taxon>
        <taxon>Coscinodiscophyceae</taxon>
        <taxon>Thalassiosirophycidae</taxon>
        <taxon>Thalassiosirales</taxon>
        <taxon>Thalassiosiraceae</taxon>
        <taxon>Thalassiosira</taxon>
    </lineage>
</organism>
<feature type="non-terminal residue" evidence="1">
    <location>
        <position position="68"/>
    </location>
</feature>
<name>K0RUM0_THAOC</name>
<protein>
    <submittedName>
        <fullName evidence="1">Uncharacterized protein</fullName>
    </submittedName>
</protein>
<accession>K0RUM0</accession>
<dbReference type="EMBL" id="AGNL01043884">
    <property type="protein sequence ID" value="EJK50377.1"/>
    <property type="molecule type" value="Genomic_DNA"/>
</dbReference>
<evidence type="ECO:0000313" key="2">
    <source>
        <dbReference type="Proteomes" id="UP000266841"/>
    </source>
</evidence>
<proteinExistence type="predicted"/>
<sequence length="68" mass="7522">METGYVDLEYNSLLLFLPSTTSVHLVTPVTQDDGHPRLTYTGSWLKPSAPLNTDLPIEDMEIPGFLSS</sequence>
<keyword evidence="2" id="KW-1185">Reference proteome</keyword>
<comment type="caution">
    <text evidence="1">The sequence shown here is derived from an EMBL/GenBank/DDBJ whole genome shotgun (WGS) entry which is preliminary data.</text>
</comment>